<comment type="caution">
    <text evidence="2">The sequence shown here is derived from an EMBL/GenBank/DDBJ whole genome shotgun (WGS) entry which is preliminary data.</text>
</comment>
<keyword evidence="3" id="KW-1185">Reference proteome</keyword>
<name>A0AA88AAD4_FICCA</name>
<organism evidence="2 3">
    <name type="scientific">Ficus carica</name>
    <name type="common">Common fig</name>
    <dbReference type="NCBI Taxonomy" id="3494"/>
    <lineage>
        <taxon>Eukaryota</taxon>
        <taxon>Viridiplantae</taxon>
        <taxon>Streptophyta</taxon>
        <taxon>Embryophyta</taxon>
        <taxon>Tracheophyta</taxon>
        <taxon>Spermatophyta</taxon>
        <taxon>Magnoliopsida</taxon>
        <taxon>eudicotyledons</taxon>
        <taxon>Gunneridae</taxon>
        <taxon>Pentapetalae</taxon>
        <taxon>rosids</taxon>
        <taxon>fabids</taxon>
        <taxon>Rosales</taxon>
        <taxon>Moraceae</taxon>
        <taxon>Ficeae</taxon>
        <taxon>Ficus</taxon>
    </lineage>
</organism>
<evidence type="ECO:0000313" key="3">
    <source>
        <dbReference type="Proteomes" id="UP001187192"/>
    </source>
</evidence>
<feature type="region of interest" description="Disordered" evidence="1">
    <location>
        <begin position="40"/>
        <end position="60"/>
    </location>
</feature>
<dbReference type="Proteomes" id="UP001187192">
    <property type="component" value="Unassembled WGS sequence"/>
</dbReference>
<evidence type="ECO:0000256" key="1">
    <source>
        <dbReference type="SAM" id="MobiDB-lite"/>
    </source>
</evidence>
<dbReference type="AlphaFoldDB" id="A0AA88AAD4"/>
<protein>
    <submittedName>
        <fullName evidence="2">Uncharacterized protein</fullName>
    </submittedName>
</protein>
<sequence>MALPGEVTVTSRMPDSVVHYRARTVVTAEVATTSDRSEVPRGMLIAPSHGQRFGSSSLRTWGPRVADEDMDLVL</sequence>
<dbReference type="EMBL" id="BTGU01000027">
    <property type="protein sequence ID" value="GMN48120.1"/>
    <property type="molecule type" value="Genomic_DNA"/>
</dbReference>
<reference evidence="2" key="1">
    <citation type="submission" date="2023-07" db="EMBL/GenBank/DDBJ databases">
        <title>draft genome sequence of fig (Ficus carica).</title>
        <authorList>
            <person name="Takahashi T."/>
            <person name="Nishimura K."/>
        </authorList>
    </citation>
    <scope>NUCLEOTIDE SEQUENCE</scope>
</reference>
<proteinExistence type="predicted"/>
<evidence type="ECO:0000313" key="2">
    <source>
        <dbReference type="EMBL" id="GMN48120.1"/>
    </source>
</evidence>
<accession>A0AA88AAD4</accession>
<gene>
    <name evidence="2" type="ORF">TIFTF001_017301</name>
</gene>